<dbReference type="PANTHER" id="PTHR33165">
    <property type="entry name" value="F-BOX DOMAIN CONTAINING PROTEIN-LIKE-RELATED"/>
    <property type="match status" value="1"/>
</dbReference>
<feature type="domain" description="KIB1-4 beta-propeller" evidence="1">
    <location>
        <begin position="88"/>
        <end position="328"/>
    </location>
</feature>
<organism evidence="2">
    <name type="scientific">Triticum aestivum</name>
    <name type="common">Wheat</name>
    <dbReference type="NCBI Taxonomy" id="4565"/>
    <lineage>
        <taxon>Eukaryota</taxon>
        <taxon>Viridiplantae</taxon>
        <taxon>Streptophyta</taxon>
        <taxon>Embryophyta</taxon>
        <taxon>Tracheophyta</taxon>
        <taxon>Spermatophyta</taxon>
        <taxon>Magnoliopsida</taxon>
        <taxon>Liliopsida</taxon>
        <taxon>Poales</taxon>
        <taxon>Poaceae</taxon>
        <taxon>BOP clade</taxon>
        <taxon>Pooideae</taxon>
        <taxon>Triticodae</taxon>
        <taxon>Triticeae</taxon>
        <taxon>Triticinae</taxon>
        <taxon>Triticum</taxon>
    </lineage>
</organism>
<dbReference type="EMBL" id="HG670306">
    <property type="protein sequence ID" value="CDM86433.1"/>
    <property type="molecule type" value="Genomic_DNA"/>
</dbReference>
<name>A0A077S893_WHEAT</name>
<evidence type="ECO:0000259" key="1">
    <source>
        <dbReference type="Pfam" id="PF03478"/>
    </source>
</evidence>
<protein>
    <recommendedName>
        <fullName evidence="1">KIB1-4 beta-propeller domain-containing protein</fullName>
    </recommendedName>
</protein>
<proteinExistence type="predicted"/>
<accession>A0A077S893</accession>
<reference evidence="2" key="1">
    <citation type="journal article" date="2014" name="Science">
        <title>Structural and functional partitioning of bread wheat chromosome 3B.</title>
        <authorList>
            <person name="Choulet F."/>
            <person name="Alberti A."/>
            <person name="Theil S."/>
            <person name="Glover N."/>
            <person name="Barbe V."/>
            <person name="Daron J."/>
            <person name="Pingault L."/>
            <person name="Sourdille P."/>
            <person name="Couloux A."/>
            <person name="Paux E."/>
            <person name="Leroy P."/>
            <person name="Mangenot S."/>
            <person name="Guilhot N."/>
            <person name="Le Gouis J."/>
            <person name="Balfourier F."/>
            <person name="Alaux M."/>
            <person name="Jamilloux V."/>
            <person name="Poulain J."/>
            <person name="Durand C."/>
            <person name="Bellec A."/>
            <person name="Gaspin C."/>
            <person name="Safar J."/>
            <person name="Dolezel J."/>
            <person name="Rogers J."/>
            <person name="Vandepoele K."/>
            <person name="Aury J.M."/>
            <person name="Mayer K."/>
            <person name="Berges H."/>
            <person name="Quesneville H."/>
            <person name="Wincker P."/>
            <person name="Feuillet C."/>
        </authorList>
    </citation>
    <scope>NUCLEOTIDE SEQUENCE</scope>
</reference>
<dbReference type="Pfam" id="PF03478">
    <property type="entry name" value="Beta-prop_KIB1-4"/>
    <property type="match status" value="1"/>
</dbReference>
<dbReference type="InterPro" id="IPR005174">
    <property type="entry name" value="KIB1-4_b-propeller"/>
</dbReference>
<dbReference type="PANTHER" id="PTHR33165:SF35">
    <property type="entry name" value="DUF295 DOMAIN-CONTAINING PROTEIN"/>
    <property type="match status" value="1"/>
</dbReference>
<dbReference type="HOGENOM" id="CLU_040241_3_0_1"/>
<evidence type="ECO:0000313" key="2">
    <source>
        <dbReference type="EMBL" id="CDM86433.1"/>
    </source>
</evidence>
<dbReference type="AlphaFoldDB" id="A0A077S893"/>
<gene>
    <name evidence="2" type="ORF">TRAES_3BF272100010CFD_c1</name>
</gene>
<sequence>MKEESGCSGEKRRAEWASLQPELVQLIADRVLSTSGVDEYMGMRAVCPAWRSAVAKPSPHAAVADLRFRPRQWVLLHGADDQEGRPLFLNVATGRFRRLRLPLLRDYIFVGASDGLLVLGARDLPHAARLLNPLTGDMLPFAAPIPPEDWVETAIVVGFEPTIIFAFEPAYGKYQYIPAYCSLGRGGDAVYSADPMGQLRAVRFHDAASNQDALFYLRSMVTYADNVYVLNSGGTLCKIVRTGGHWYAERILEVDKDYNVALVESAGKLLLIREQPEIIQVFSIDVKRKLLEPIESLGSSALFISHGNCMVVDADMLPSIKGNCIYSISFAGIQLDSVHVLYDLSDGKRRCFSGPLIPGDGLPPESDIIHEGPLSLAQVLLAPYPRVEAQLDRIQQI</sequence>
<dbReference type="ExpressionAtlas" id="A0A077S893">
    <property type="expression patterns" value="baseline"/>
</dbReference>